<dbReference type="PANTHER" id="PTHR43201">
    <property type="entry name" value="ACYL-COA SYNTHETASE"/>
    <property type="match status" value="1"/>
</dbReference>
<reference evidence="4" key="1">
    <citation type="submission" date="2019-12" db="EMBL/GenBank/DDBJ databases">
        <title>Actinomadura physcomitrii sp. nov., a novel actinomycete isolated from moss [Physcomitrium sphaericum (Ludw) Fuernr].</title>
        <authorList>
            <person name="Zhuang X."/>
        </authorList>
    </citation>
    <scope>NUCLEOTIDE SEQUENCE [LARGE SCALE GENOMIC DNA]</scope>
    <source>
        <strain evidence="4">LD22</strain>
    </source>
</reference>
<evidence type="ECO:0000256" key="2">
    <source>
        <dbReference type="ARBA" id="ARBA00022598"/>
    </source>
</evidence>
<evidence type="ECO:0000259" key="3">
    <source>
        <dbReference type="Pfam" id="PF00501"/>
    </source>
</evidence>
<evidence type="ECO:0000313" key="5">
    <source>
        <dbReference type="Proteomes" id="UP000462055"/>
    </source>
</evidence>
<dbReference type="InterPro" id="IPR045851">
    <property type="entry name" value="AMP-bd_C_sf"/>
</dbReference>
<evidence type="ECO:0000313" key="4">
    <source>
        <dbReference type="EMBL" id="MWA00206.1"/>
    </source>
</evidence>
<proteinExistence type="inferred from homology"/>
<evidence type="ECO:0000256" key="1">
    <source>
        <dbReference type="ARBA" id="ARBA00006432"/>
    </source>
</evidence>
<dbReference type="Gene3D" id="3.40.50.12780">
    <property type="entry name" value="N-terminal domain of ligase-like"/>
    <property type="match status" value="1"/>
</dbReference>
<gene>
    <name evidence="4" type="ORF">F8568_007420</name>
</gene>
<dbReference type="RefSeq" id="WP_151592717.1">
    <property type="nucleotide sequence ID" value="NZ_WBMS02000004.1"/>
</dbReference>
<dbReference type="GO" id="GO:0031956">
    <property type="term" value="F:medium-chain fatty acid-CoA ligase activity"/>
    <property type="evidence" value="ECO:0007669"/>
    <property type="project" value="TreeGrafter"/>
</dbReference>
<accession>A0A6I4MDF1</accession>
<dbReference type="GO" id="GO:0006631">
    <property type="term" value="P:fatty acid metabolic process"/>
    <property type="evidence" value="ECO:0007669"/>
    <property type="project" value="TreeGrafter"/>
</dbReference>
<dbReference type="InterPro" id="IPR042099">
    <property type="entry name" value="ANL_N_sf"/>
</dbReference>
<dbReference type="SUPFAM" id="SSF56801">
    <property type="entry name" value="Acetyl-CoA synthetase-like"/>
    <property type="match status" value="1"/>
</dbReference>
<dbReference type="Gene3D" id="3.30.300.30">
    <property type="match status" value="1"/>
</dbReference>
<organism evidence="4 5">
    <name type="scientific">Actinomadura physcomitrii</name>
    <dbReference type="NCBI Taxonomy" id="2650748"/>
    <lineage>
        <taxon>Bacteria</taxon>
        <taxon>Bacillati</taxon>
        <taxon>Actinomycetota</taxon>
        <taxon>Actinomycetes</taxon>
        <taxon>Streptosporangiales</taxon>
        <taxon>Thermomonosporaceae</taxon>
        <taxon>Actinomadura</taxon>
    </lineage>
</organism>
<dbReference type="PANTHER" id="PTHR43201:SF5">
    <property type="entry name" value="MEDIUM-CHAIN ACYL-COA LIGASE ACSF2, MITOCHONDRIAL"/>
    <property type="match status" value="1"/>
</dbReference>
<dbReference type="InterPro" id="IPR020845">
    <property type="entry name" value="AMP-binding_CS"/>
</dbReference>
<dbReference type="PROSITE" id="PS00455">
    <property type="entry name" value="AMP_BINDING"/>
    <property type="match status" value="1"/>
</dbReference>
<sequence length="543" mass="58265">MAPFSRRIELGTLFDDAAERGAATTVHLGRPLDIAPELGTALDVPAAARLVSDAAGWFAAAGAGPGDRVAIVKRNHFDLVLLCCAAARIGAVPVPLSAHLDPDVLEILLKRLDPALLVLGFAPAGPGGALTSLASRTLLLDGGAGAAGPVLSLDDVRGHAAPAPRRPPVDDPLVIVHTSGTTGAPKLVVHSTRTLLRRLAGFEAHRWPVLAARRSDVVAGAFSFAHGRALAWTASVLALGPEKLLVVTGSGWDEARPLLERHRPTTVEAQPSTFVRWRPHVRAQDGPAPSRAFGRVRLYISTFDAVHPPTVRTFLNATAHPRPIWLQGWGQSETGPLTFRFLTRRALRAERERHPTTRDLGRPVPGRSRLRVVDRETLRPVPRGTAGLLVCGTKALCLGYVGEERRFRRKLAGEWFVTGDIGVLTRGGRLLLLDREADVLPEGSCVELEDVLEDRLPGVAECVVLGVPGGRCVPVLITEDGGPPPITSPALWREATADLPELADPVVMAWDRIPRTGTGKVRRAALRERLGVTSETYGRGRWT</sequence>
<dbReference type="InterPro" id="IPR000873">
    <property type="entry name" value="AMP-dep_synth/lig_dom"/>
</dbReference>
<keyword evidence="5" id="KW-1185">Reference proteome</keyword>
<dbReference type="AlphaFoldDB" id="A0A6I4MDF1"/>
<protein>
    <submittedName>
        <fullName evidence="4">AMP-binding protein</fullName>
    </submittedName>
</protein>
<feature type="domain" description="AMP-dependent synthetase/ligase" evidence="3">
    <location>
        <begin position="49"/>
        <end position="400"/>
    </location>
</feature>
<dbReference type="EMBL" id="WBMS02000004">
    <property type="protein sequence ID" value="MWA00206.1"/>
    <property type="molecule type" value="Genomic_DNA"/>
</dbReference>
<comment type="similarity">
    <text evidence="1">Belongs to the ATP-dependent AMP-binding enzyme family.</text>
</comment>
<dbReference type="Pfam" id="PF00501">
    <property type="entry name" value="AMP-binding"/>
    <property type="match status" value="1"/>
</dbReference>
<comment type="caution">
    <text evidence="4">The sequence shown here is derived from an EMBL/GenBank/DDBJ whole genome shotgun (WGS) entry which is preliminary data.</text>
</comment>
<name>A0A6I4MDF1_9ACTN</name>
<dbReference type="Proteomes" id="UP000462055">
    <property type="component" value="Unassembled WGS sequence"/>
</dbReference>
<keyword evidence="2" id="KW-0436">Ligase</keyword>